<evidence type="ECO:0000256" key="1">
    <source>
        <dbReference type="SAM" id="Phobius"/>
    </source>
</evidence>
<dbReference type="EMBL" id="VWAG01000218">
    <property type="protein sequence ID" value="KAA5247398.1"/>
    <property type="molecule type" value="Genomic_DNA"/>
</dbReference>
<accession>A0AB34BI39</accession>
<keyword evidence="1" id="KW-0812">Transmembrane</keyword>
<reference evidence="2 3" key="1">
    <citation type="journal article" date="2019" name="Nat. Med.">
        <title>A library of human gut bacterial isolates paired with longitudinal multiomics data enables mechanistic microbiome research.</title>
        <authorList>
            <person name="Poyet M."/>
            <person name="Groussin M."/>
            <person name="Gibbons S.M."/>
            <person name="Avila-Pacheco J."/>
            <person name="Jiang X."/>
            <person name="Kearney S.M."/>
            <person name="Perrotta A.R."/>
            <person name="Berdy B."/>
            <person name="Zhao S."/>
            <person name="Lieberman T.D."/>
            <person name="Swanson P.K."/>
            <person name="Smith M."/>
            <person name="Roesemann S."/>
            <person name="Alexander J.E."/>
            <person name="Rich S.A."/>
            <person name="Livny J."/>
            <person name="Vlamakis H."/>
            <person name="Clish C."/>
            <person name="Bullock K."/>
            <person name="Deik A."/>
            <person name="Scott J."/>
            <person name="Pierce K.A."/>
            <person name="Xavier R.J."/>
            <person name="Alm E.J."/>
        </authorList>
    </citation>
    <scope>NUCLEOTIDE SEQUENCE [LARGE SCALE GENOMIC DNA]</scope>
    <source>
        <strain evidence="2 3">BIOML-A2</strain>
    </source>
</reference>
<dbReference type="Proteomes" id="UP000440198">
    <property type="component" value="Unassembled WGS sequence"/>
</dbReference>
<gene>
    <name evidence="2" type="ORF">F2Z09_23760</name>
</gene>
<organism evidence="2 3">
    <name type="scientific">Bacteroides finegoldii</name>
    <dbReference type="NCBI Taxonomy" id="338188"/>
    <lineage>
        <taxon>Bacteria</taxon>
        <taxon>Pseudomonadati</taxon>
        <taxon>Bacteroidota</taxon>
        <taxon>Bacteroidia</taxon>
        <taxon>Bacteroidales</taxon>
        <taxon>Bacteroidaceae</taxon>
        <taxon>Bacteroides</taxon>
    </lineage>
</organism>
<comment type="caution">
    <text evidence="2">The sequence shown here is derived from an EMBL/GenBank/DDBJ whole genome shotgun (WGS) entry which is preliminary data.</text>
</comment>
<evidence type="ECO:0000313" key="3">
    <source>
        <dbReference type="Proteomes" id="UP000440198"/>
    </source>
</evidence>
<feature type="transmembrane region" description="Helical" evidence="1">
    <location>
        <begin position="28"/>
        <end position="52"/>
    </location>
</feature>
<keyword evidence="1" id="KW-0472">Membrane</keyword>
<protein>
    <submittedName>
        <fullName evidence="2">MATE family efflux transporter</fullName>
    </submittedName>
</protein>
<sequence>TILYAIGGKEFLGLLTNDTSVINASDTYFYWALIIPLAGFSAFLWDGVFIGATATRQMLYSMLVASASFFGVYYAFHPLLGNHALWLAFLIYLSLRGVVQTFLGRQIMKKVIASQ</sequence>
<keyword evidence="3" id="KW-1185">Reference proteome</keyword>
<evidence type="ECO:0000313" key="2">
    <source>
        <dbReference type="EMBL" id="KAA5247398.1"/>
    </source>
</evidence>
<keyword evidence="1" id="KW-1133">Transmembrane helix</keyword>
<name>A0AB34BI39_9BACE</name>
<feature type="non-terminal residue" evidence="2">
    <location>
        <position position="1"/>
    </location>
</feature>
<feature type="transmembrane region" description="Helical" evidence="1">
    <location>
        <begin position="83"/>
        <end position="103"/>
    </location>
</feature>
<proteinExistence type="predicted"/>
<dbReference type="AlphaFoldDB" id="A0AB34BI39"/>
<feature type="transmembrane region" description="Helical" evidence="1">
    <location>
        <begin position="59"/>
        <end position="77"/>
    </location>
</feature>